<evidence type="ECO:0000313" key="3">
    <source>
        <dbReference type="Proteomes" id="UP000215914"/>
    </source>
</evidence>
<protein>
    <submittedName>
        <fullName evidence="2">Uncharacterized protein</fullName>
    </submittedName>
</protein>
<dbReference type="EMBL" id="MNCJ02000332">
    <property type="protein sequence ID" value="KAF5755626.1"/>
    <property type="molecule type" value="Genomic_DNA"/>
</dbReference>
<accession>A0A9K3DHX4</accession>
<reference evidence="2" key="1">
    <citation type="journal article" date="2017" name="Nature">
        <title>The sunflower genome provides insights into oil metabolism, flowering and Asterid evolution.</title>
        <authorList>
            <person name="Badouin H."/>
            <person name="Gouzy J."/>
            <person name="Grassa C.J."/>
            <person name="Murat F."/>
            <person name="Staton S.E."/>
            <person name="Cottret L."/>
            <person name="Lelandais-Briere C."/>
            <person name="Owens G.L."/>
            <person name="Carrere S."/>
            <person name="Mayjonade B."/>
            <person name="Legrand L."/>
            <person name="Gill N."/>
            <person name="Kane N.C."/>
            <person name="Bowers J.E."/>
            <person name="Hubner S."/>
            <person name="Bellec A."/>
            <person name="Berard A."/>
            <person name="Berges H."/>
            <person name="Blanchet N."/>
            <person name="Boniface M.C."/>
            <person name="Brunel D."/>
            <person name="Catrice O."/>
            <person name="Chaidir N."/>
            <person name="Claudel C."/>
            <person name="Donnadieu C."/>
            <person name="Faraut T."/>
            <person name="Fievet G."/>
            <person name="Helmstetter N."/>
            <person name="King M."/>
            <person name="Knapp S.J."/>
            <person name="Lai Z."/>
            <person name="Le Paslier M.C."/>
            <person name="Lippi Y."/>
            <person name="Lorenzon L."/>
            <person name="Mandel J.R."/>
            <person name="Marage G."/>
            <person name="Marchand G."/>
            <person name="Marquand E."/>
            <person name="Bret-Mestries E."/>
            <person name="Morien E."/>
            <person name="Nambeesan S."/>
            <person name="Nguyen T."/>
            <person name="Pegot-Espagnet P."/>
            <person name="Pouilly N."/>
            <person name="Raftis F."/>
            <person name="Sallet E."/>
            <person name="Schiex T."/>
            <person name="Thomas J."/>
            <person name="Vandecasteele C."/>
            <person name="Vares D."/>
            <person name="Vear F."/>
            <person name="Vautrin S."/>
            <person name="Crespi M."/>
            <person name="Mangin B."/>
            <person name="Burke J.M."/>
            <person name="Salse J."/>
            <person name="Munos S."/>
            <person name="Vincourt P."/>
            <person name="Rieseberg L.H."/>
            <person name="Langlade N.B."/>
        </authorList>
    </citation>
    <scope>NUCLEOTIDE SEQUENCE</scope>
    <source>
        <tissue evidence="2">Leaves</tissue>
    </source>
</reference>
<keyword evidence="3" id="KW-1185">Reference proteome</keyword>
<reference evidence="2" key="2">
    <citation type="submission" date="2020-06" db="EMBL/GenBank/DDBJ databases">
        <title>Helianthus annuus Genome sequencing and assembly Release 2.</title>
        <authorList>
            <person name="Gouzy J."/>
            <person name="Langlade N."/>
            <person name="Munos S."/>
        </authorList>
    </citation>
    <scope>NUCLEOTIDE SEQUENCE</scope>
    <source>
        <tissue evidence="2">Leaves</tissue>
    </source>
</reference>
<sequence>MDEQDREEIECEVPLDMDGQDCEEIEGGVPLHMDGRKCTKVSVLRVLQYLIVKGVLQLLLEPDTEQKEGVKKKYTRMYLNVGSMEMEKNVTIRVCCLLFVVPVLREVERKKKITTLRRNKKRRKRKNTVADNDPPKKKTMLVQASH</sequence>
<name>A0A9K3DHX4_HELAN</name>
<dbReference type="Proteomes" id="UP000215914">
    <property type="component" value="Unassembled WGS sequence"/>
</dbReference>
<comment type="caution">
    <text evidence="2">The sequence shown here is derived from an EMBL/GenBank/DDBJ whole genome shotgun (WGS) entry which is preliminary data.</text>
</comment>
<dbReference type="Gramene" id="mRNA:HanXRQr2_Chr17g0804911">
    <property type="protein sequence ID" value="mRNA:HanXRQr2_Chr17g0804911"/>
    <property type="gene ID" value="HanXRQr2_Chr17g0804911"/>
</dbReference>
<feature type="compositionally biased region" description="Basic residues" evidence="1">
    <location>
        <begin position="117"/>
        <end position="127"/>
    </location>
</feature>
<gene>
    <name evidence="2" type="ORF">HanXRQr2_Chr17g0804911</name>
</gene>
<dbReference type="AlphaFoldDB" id="A0A9K3DHX4"/>
<feature type="region of interest" description="Disordered" evidence="1">
    <location>
        <begin position="117"/>
        <end position="146"/>
    </location>
</feature>
<evidence type="ECO:0000313" key="2">
    <source>
        <dbReference type="EMBL" id="KAF5755626.1"/>
    </source>
</evidence>
<evidence type="ECO:0000256" key="1">
    <source>
        <dbReference type="SAM" id="MobiDB-lite"/>
    </source>
</evidence>
<organism evidence="2 3">
    <name type="scientific">Helianthus annuus</name>
    <name type="common">Common sunflower</name>
    <dbReference type="NCBI Taxonomy" id="4232"/>
    <lineage>
        <taxon>Eukaryota</taxon>
        <taxon>Viridiplantae</taxon>
        <taxon>Streptophyta</taxon>
        <taxon>Embryophyta</taxon>
        <taxon>Tracheophyta</taxon>
        <taxon>Spermatophyta</taxon>
        <taxon>Magnoliopsida</taxon>
        <taxon>eudicotyledons</taxon>
        <taxon>Gunneridae</taxon>
        <taxon>Pentapetalae</taxon>
        <taxon>asterids</taxon>
        <taxon>campanulids</taxon>
        <taxon>Asterales</taxon>
        <taxon>Asteraceae</taxon>
        <taxon>Asteroideae</taxon>
        <taxon>Heliantheae alliance</taxon>
        <taxon>Heliantheae</taxon>
        <taxon>Helianthus</taxon>
    </lineage>
</organism>
<proteinExistence type="predicted"/>